<dbReference type="RefSeq" id="WP_214091353.1">
    <property type="nucleotide sequence ID" value="NZ_JAHCLR010000003.1"/>
</dbReference>
<dbReference type="EMBL" id="JAHCLR010000003">
    <property type="protein sequence ID" value="MBS9532472.1"/>
    <property type="molecule type" value="Genomic_DNA"/>
</dbReference>
<accession>A0ABS5RDV7</accession>
<name>A0ABS5RDV7_9MYCO</name>
<organism evidence="2 3">
    <name type="scientific">Mycolicibacter acidiphilus</name>
    <dbReference type="NCBI Taxonomy" id="2835306"/>
    <lineage>
        <taxon>Bacteria</taxon>
        <taxon>Bacillati</taxon>
        <taxon>Actinomycetota</taxon>
        <taxon>Actinomycetes</taxon>
        <taxon>Mycobacteriales</taxon>
        <taxon>Mycobacteriaceae</taxon>
        <taxon>Mycolicibacter</taxon>
    </lineage>
</organism>
<sequence length="154" mass="16775">MDNVGIADAVDHALDQVVEVAAEHRRDDLPGRRLHDAVPQCRQVHAHREVERGAQDVDEVLPHVFSGVEDRLAEAGEVAVEQRADDVPGITDLVGQHPACERKRVGPPDLAERHQVGPGVAEQVGIGRDQAAEGTDELHNRRGDGRARRCHQGV</sequence>
<keyword evidence="3" id="KW-1185">Reference proteome</keyword>
<evidence type="ECO:0000313" key="2">
    <source>
        <dbReference type="EMBL" id="MBS9532472.1"/>
    </source>
</evidence>
<reference evidence="2 3" key="1">
    <citation type="submission" date="2021-05" db="EMBL/GenBank/DDBJ databases">
        <title>Mycobacterium acidophilum sp. nov., an extremely acid-tolerant member of the genus Mycobacterium.</title>
        <authorList>
            <person name="Xia J."/>
        </authorList>
    </citation>
    <scope>NUCLEOTIDE SEQUENCE [LARGE SCALE GENOMIC DNA]</scope>
    <source>
        <strain evidence="2 3">M1</strain>
    </source>
</reference>
<evidence type="ECO:0000313" key="3">
    <source>
        <dbReference type="Proteomes" id="UP001519535"/>
    </source>
</evidence>
<protein>
    <submittedName>
        <fullName evidence="2">Uncharacterized protein</fullName>
    </submittedName>
</protein>
<evidence type="ECO:0000256" key="1">
    <source>
        <dbReference type="SAM" id="MobiDB-lite"/>
    </source>
</evidence>
<proteinExistence type="predicted"/>
<dbReference type="Proteomes" id="UP001519535">
    <property type="component" value="Unassembled WGS sequence"/>
</dbReference>
<feature type="region of interest" description="Disordered" evidence="1">
    <location>
        <begin position="131"/>
        <end position="154"/>
    </location>
</feature>
<gene>
    <name evidence="2" type="ORF">KIH27_02595</name>
</gene>
<comment type="caution">
    <text evidence="2">The sequence shown here is derived from an EMBL/GenBank/DDBJ whole genome shotgun (WGS) entry which is preliminary data.</text>
</comment>
<feature type="compositionally biased region" description="Basic and acidic residues" evidence="1">
    <location>
        <begin position="136"/>
        <end position="147"/>
    </location>
</feature>